<accession>A0A117NHV7</accession>
<comment type="caution">
    <text evidence="1">The sequence shown here is derived from an EMBL/GenBank/DDBJ whole genome shotgun (WGS) entry which is preliminary data.</text>
</comment>
<evidence type="ECO:0000313" key="1">
    <source>
        <dbReference type="EMBL" id="KUM48997.1"/>
    </source>
</evidence>
<dbReference type="AlphaFoldDB" id="A0A117NHV7"/>
<keyword evidence="1" id="KW-0496">Mitochondrion</keyword>
<name>A0A117NHV7_PICGL</name>
<reference evidence="1" key="1">
    <citation type="journal article" date="2015" name="Genome Biol. Evol.">
        <title>Organellar Genomes of White Spruce (Picea glauca): Assembly and Annotation.</title>
        <authorList>
            <person name="Jackman S.D."/>
            <person name="Warren R.L."/>
            <person name="Gibb E.A."/>
            <person name="Vandervalk B.P."/>
            <person name="Mohamadi H."/>
            <person name="Chu J."/>
            <person name="Raymond A."/>
            <person name="Pleasance S."/>
            <person name="Coope R."/>
            <person name="Wildung M.R."/>
            <person name="Ritland C.E."/>
            <person name="Bousquet J."/>
            <person name="Jones S.J."/>
            <person name="Bohlmann J."/>
            <person name="Birol I."/>
        </authorList>
    </citation>
    <scope>NUCLEOTIDE SEQUENCE [LARGE SCALE GENOMIC DNA]</scope>
    <source>
        <tissue evidence="1">Flushing bud</tissue>
    </source>
</reference>
<protein>
    <submittedName>
        <fullName evidence="1">Uncharacterized protein</fullName>
    </submittedName>
</protein>
<geneLocation type="mitochondrion" evidence="1"/>
<proteinExistence type="predicted"/>
<dbReference type="EMBL" id="LKAM01000004">
    <property type="protein sequence ID" value="KUM48997.1"/>
    <property type="molecule type" value="Genomic_DNA"/>
</dbReference>
<organism evidence="1">
    <name type="scientific">Picea glauca</name>
    <name type="common">White spruce</name>
    <name type="synonym">Pinus glauca</name>
    <dbReference type="NCBI Taxonomy" id="3330"/>
    <lineage>
        <taxon>Eukaryota</taxon>
        <taxon>Viridiplantae</taxon>
        <taxon>Streptophyta</taxon>
        <taxon>Embryophyta</taxon>
        <taxon>Tracheophyta</taxon>
        <taxon>Spermatophyta</taxon>
        <taxon>Pinopsida</taxon>
        <taxon>Pinidae</taxon>
        <taxon>Conifers I</taxon>
        <taxon>Pinales</taxon>
        <taxon>Pinaceae</taxon>
        <taxon>Picea</taxon>
    </lineage>
</organism>
<sequence>MLDQGQRLEGMPGELLVQLVIIQLQLLMGKL</sequence>
<gene>
    <name evidence="1" type="ORF">ABT39_MTgene4333</name>
</gene>